<dbReference type="NCBIfam" id="NF033807">
    <property type="entry name" value="CopL_fam"/>
    <property type="match status" value="1"/>
</dbReference>
<accession>A0ABY9YQF9</accession>
<sequence length="134" mass="13871">MSPGGLLLRVVLMLSLLFNGLNIGMAAPMALALLPTVATAPGAPPCHSEAATAHGGHDAVPAQAHTPGHDAQKPHDGDQCRLKDCLRNCAQQPSLTAQVLWLPTPMPLAQAPLRESGAALPPPPLDRITRPPIA</sequence>
<dbReference type="InterPro" id="IPR048034">
    <property type="entry name" value="CopL-like"/>
</dbReference>
<proteinExistence type="predicted"/>
<keyword evidence="3" id="KW-1185">Reference proteome</keyword>
<name>A0ABY9YQF9_9GAMM</name>
<protein>
    <submittedName>
        <fullName evidence="2">CopL family metal-binding regulatory protein</fullName>
    </submittedName>
</protein>
<dbReference type="EMBL" id="CP115541">
    <property type="protein sequence ID" value="WNH53142.1"/>
    <property type="molecule type" value="Genomic_DNA"/>
</dbReference>
<dbReference type="Proteomes" id="UP001302072">
    <property type="component" value="Chromosome"/>
</dbReference>
<gene>
    <name evidence="2" type="ORF">PDM29_02385</name>
</gene>
<evidence type="ECO:0000256" key="1">
    <source>
        <dbReference type="SAM" id="MobiDB-lite"/>
    </source>
</evidence>
<reference evidence="2 3" key="1">
    <citation type="submission" date="2022-12" db="EMBL/GenBank/DDBJ databases">
        <title>Two new species, Stenotrophomonas aracearum and Stenotrophomonas oahuensis, isolated from Anthurium (Araceae family) in Hawaii.</title>
        <authorList>
            <person name="Chunag S.C."/>
            <person name="Dobhal S."/>
            <person name="Alvarez A."/>
            <person name="Arif M."/>
        </authorList>
    </citation>
    <scope>NUCLEOTIDE SEQUENCE [LARGE SCALE GENOMIC DNA]</scope>
    <source>
        <strain evidence="2 3">A5586</strain>
    </source>
</reference>
<organism evidence="2 3">
    <name type="scientific">Stenotrophomonas oahuensis</name>
    <dbReference type="NCBI Taxonomy" id="3003271"/>
    <lineage>
        <taxon>Bacteria</taxon>
        <taxon>Pseudomonadati</taxon>
        <taxon>Pseudomonadota</taxon>
        <taxon>Gammaproteobacteria</taxon>
        <taxon>Lysobacterales</taxon>
        <taxon>Lysobacteraceae</taxon>
        <taxon>Stenotrophomonas</taxon>
    </lineage>
</organism>
<dbReference type="RefSeq" id="WP_311192306.1">
    <property type="nucleotide sequence ID" value="NZ_CP115541.1"/>
</dbReference>
<feature type="compositionally biased region" description="Basic and acidic residues" evidence="1">
    <location>
        <begin position="67"/>
        <end position="79"/>
    </location>
</feature>
<evidence type="ECO:0000313" key="3">
    <source>
        <dbReference type="Proteomes" id="UP001302072"/>
    </source>
</evidence>
<feature type="region of interest" description="Disordered" evidence="1">
    <location>
        <begin position="114"/>
        <end position="134"/>
    </location>
</feature>
<evidence type="ECO:0000313" key="2">
    <source>
        <dbReference type="EMBL" id="WNH53142.1"/>
    </source>
</evidence>
<feature type="region of interest" description="Disordered" evidence="1">
    <location>
        <begin position="42"/>
        <end position="79"/>
    </location>
</feature>